<dbReference type="GO" id="GO:0019239">
    <property type="term" value="F:deaminase activity"/>
    <property type="evidence" value="ECO:0007669"/>
    <property type="project" value="TreeGrafter"/>
</dbReference>
<dbReference type="PANTHER" id="PTHR11803:SF59">
    <property type="entry name" value="ENDORIBONUCLEASE"/>
    <property type="match status" value="1"/>
</dbReference>
<dbReference type="Proteomes" id="UP000509568">
    <property type="component" value="Chromosome"/>
</dbReference>
<protein>
    <recommendedName>
        <fullName evidence="3">RidA family protein</fullName>
    </recommendedName>
</protein>
<dbReference type="Pfam" id="PF01042">
    <property type="entry name" value="Ribonuc_L-PSP"/>
    <property type="match status" value="1"/>
</dbReference>
<gene>
    <name evidence="1" type="ORF">HWQ56_13390</name>
</gene>
<dbReference type="InterPro" id="IPR006175">
    <property type="entry name" value="YjgF/YER057c/UK114"/>
</dbReference>
<keyword evidence="2" id="KW-1185">Reference proteome</keyword>
<dbReference type="Gene3D" id="3.30.1330.40">
    <property type="entry name" value="RutC-like"/>
    <property type="match status" value="1"/>
</dbReference>
<evidence type="ECO:0000313" key="2">
    <source>
        <dbReference type="Proteomes" id="UP000509568"/>
    </source>
</evidence>
<dbReference type="AlphaFoldDB" id="A0A7D5H0H7"/>
<reference evidence="1 2" key="1">
    <citation type="submission" date="2020-06" db="EMBL/GenBank/DDBJ databases">
        <title>Pseudomonas eucalypticola sp. nov., an endophyte of Eucalyptus dunnii leaves with biocontrol ability of eucalyptus leaf blight.</title>
        <authorList>
            <person name="Liu Y."/>
            <person name="Song Z."/>
            <person name="Zeng H."/>
            <person name="Lu M."/>
            <person name="Wang X."/>
            <person name="Lian X."/>
            <person name="Zhang Q."/>
        </authorList>
    </citation>
    <scope>NUCLEOTIDE SEQUENCE [LARGE SCALE GENOMIC DNA]</scope>
    <source>
        <strain evidence="1 2">NP-1</strain>
    </source>
</reference>
<accession>A0A7D5H0H7</accession>
<dbReference type="KEGG" id="pez:HWQ56_13390"/>
<proteinExistence type="predicted"/>
<dbReference type="SUPFAM" id="SSF55298">
    <property type="entry name" value="YjgF-like"/>
    <property type="match status" value="1"/>
</dbReference>
<evidence type="ECO:0008006" key="3">
    <source>
        <dbReference type="Google" id="ProtNLM"/>
    </source>
</evidence>
<name>A0A7D5H0H7_9PSED</name>
<organism evidence="1 2">
    <name type="scientific">Pseudomonas eucalypticola</name>
    <dbReference type="NCBI Taxonomy" id="2599595"/>
    <lineage>
        <taxon>Bacteria</taxon>
        <taxon>Pseudomonadati</taxon>
        <taxon>Pseudomonadota</taxon>
        <taxon>Gammaproteobacteria</taxon>
        <taxon>Pseudomonadales</taxon>
        <taxon>Pseudomonadaceae</taxon>
        <taxon>Pseudomonas</taxon>
    </lineage>
</organism>
<dbReference type="CDD" id="cd06151">
    <property type="entry name" value="YjgF_YER057c_UK114_like_3"/>
    <property type="match status" value="1"/>
</dbReference>
<dbReference type="RefSeq" id="WP_176570796.1">
    <property type="nucleotide sequence ID" value="NZ_CP056030.1"/>
</dbReference>
<dbReference type="PANTHER" id="PTHR11803">
    <property type="entry name" value="2-IMINOBUTANOATE/2-IMINOPROPANOATE DEAMINASE RIDA"/>
    <property type="match status" value="1"/>
</dbReference>
<dbReference type="InterPro" id="IPR035959">
    <property type="entry name" value="RutC-like_sf"/>
</dbReference>
<sequence>MSHDILRTGPATSPISQTVSVPASAELVFLSGALPDVADPQAPQGTSAAYGDTRTQTESVLRKLQKVLQDQGLGLGDIVQLRVFLVGVPELEGRLDFAGLQAGYLPFFGTAEQPNKPARTAIQVAGLPLPGALVEIDGIAVRRG</sequence>
<dbReference type="GO" id="GO:0005829">
    <property type="term" value="C:cytosol"/>
    <property type="evidence" value="ECO:0007669"/>
    <property type="project" value="TreeGrafter"/>
</dbReference>
<dbReference type="EMBL" id="CP056030">
    <property type="protein sequence ID" value="QKZ04727.1"/>
    <property type="molecule type" value="Genomic_DNA"/>
</dbReference>
<evidence type="ECO:0000313" key="1">
    <source>
        <dbReference type="EMBL" id="QKZ04727.1"/>
    </source>
</evidence>